<evidence type="ECO:0000256" key="2">
    <source>
        <dbReference type="ARBA" id="ARBA00022737"/>
    </source>
</evidence>
<feature type="compositionally biased region" description="Polar residues" evidence="3">
    <location>
        <begin position="312"/>
        <end position="324"/>
    </location>
</feature>
<dbReference type="SUPFAM" id="SSF52047">
    <property type="entry name" value="RNI-like"/>
    <property type="match status" value="1"/>
</dbReference>
<dbReference type="AlphaFoldDB" id="A0ABD3NBQ5"/>
<dbReference type="InterPro" id="IPR052592">
    <property type="entry name" value="LRR-RLK"/>
</dbReference>
<feature type="region of interest" description="Disordered" evidence="3">
    <location>
        <begin position="309"/>
        <end position="373"/>
    </location>
</feature>
<evidence type="ECO:0000256" key="1">
    <source>
        <dbReference type="ARBA" id="ARBA00022614"/>
    </source>
</evidence>
<accession>A0ABD3NBQ5</accession>
<gene>
    <name evidence="5" type="ORF">ACHAWO_012754</name>
</gene>
<dbReference type="InterPro" id="IPR001611">
    <property type="entry name" value="Leu-rich_rpt"/>
</dbReference>
<keyword evidence="4" id="KW-1133">Transmembrane helix</keyword>
<dbReference type="Proteomes" id="UP001530400">
    <property type="component" value="Unassembled WGS sequence"/>
</dbReference>
<dbReference type="InterPro" id="IPR032675">
    <property type="entry name" value="LRR_dom_sf"/>
</dbReference>
<feature type="region of interest" description="Disordered" evidence="3">
    <location>
        <begin position="227"/>
        <end position="248"/>
    </location>
</feature>
<keyword evidence="4" id="KW-0812">Transmembrane</keyword>
<evidence type="ECO:0000256" key="4">
    <source>
        <dbReference type="SAM" id="Phobius"/>
    </source>
</evidence>
<protein>
    <recommendedName>
        <fullName evidence="7">L domain-like protein</fullName>
    </recommendedName>
</protein>
<reference evidence="5 6" key="1">
    <citation type="submission" date="2024-10" db="EMBL/GenBank/DDBJ databases">
        <title>Updated reference genomes for cyclostephanoid diatoms.</title>
        <authorList>
            <person name="Roberts W.R."/>
            <person name="Alverson A.J."/>
        </authorList>
    </citation>
    <scope>NUCLEOTIDE SEQUENCE [LARGE SCALE GENOMIC DNA]</scope>
    <source>
        <strain evidence="5 6">AJA010-31</strain>
    </source>
</reference>
<evidence type="ECO:0008006" key="7">
    <source>
        <dbReference type="Google" id="ProtNLM"/>
    </source>
</evidence>
<feature type="transmembrane region" description="Helical" evidence="4">
    <location>
        <begin position="415"/>
        <end position="438"/>
    </location>
</feature>
<keyword evidence="2" id="KW-0677">Repeat</keyword>
<dbReference type="PANTHER" id="PTHR48054">
    <property type="entry name" value="RECEPTOR KINASE-LIKE PROTEIN XA21"/>
    <property type="match status" value="1"/>
</dbReference>
<feature type="compositionally biased region" description="Polar residues" evidence="3">
    <location>
        <begin position="36"/>
        <end position="46"/>
    </location>
</feature>
<feature type="region of interest" description="Disordered" evidence="3">
    <location>
        <begin position="33"/>
        <end position="59"/>
    </location>
</feature>
<dbReference type="FunFam" id="3.80.10.10:FF:000041">
    <property type="entry name" value="LRR receptor-like serine/threonine-protein kinase ERECTA"/>
    <property type="match status" value="1"/>
</dbReference>
<dbReference type="Gene3D" id="3.80.10.10">
    <property type="entry name" value="Ribonuclease Inhibitor"/>
    <property type="match status" value="2"/>
</dbReference>
<feature type="compositionally biased region" description="Basic and acidic residues" evidence="3">
    <location>
        <begin position="231"/>
        <end position="240"/>
    </location>
</feature>
<feature type="region of interest" description="Disordered" evidence="3">
    <location>
        <begin position="131"/>
        <end position="154"/>
    </location>
</feature>
<sequence length="924" mass="101102">MSGKSKSKDVKETKKTLADGTLIKESLETEILSDGTVVSKSRTSRSYPRRDENPLKKSIQTSITRTDANGVVITTTSTEELITAPDAIEAEPNSTETHRLPDGTGMIITKTANVLSDGSLSTVVTKVHMNRSSAKSAQNQAGSQPAPHPDPIHAPRLHVLHSEDQPSQPPGFHNHTGQDDYDVRLKRKEAQDHQTRGQNTPGIEMICPNDVAAAASLAPVPGAQMVVGPDSRSKAEDSKQLKSSTIGGIETIGGGSEEPIPMNFHAANTAQIVGIALVEDMKQRANMGKEDINSSLTTSVIETIDNDYGAPTPTNFHRTTSAQDSKAFDLESGPVNRADKSLSTEELLKPEKSHKSRWTHGSSHDSGNFGGDYTSDSNANLAVATPVMEDDDFDKPTYEATPYEAKTPLYKTKKCTFVTLLLLVMIAVIVSVTVTNLARKTVDPPPVEYVTKEPTSSPTLPPTSSRDVILARTIESDVLKRNATFRNMTNSDPRMQALNWIRSTDELQLGPTDPNLSQRYTLALMAYQLDYTVWFNDPDVNATDDATSDEVNDWLSPTDACDWFGVTCVDGFVTEIDLKWVFYPSAYNQLIGEIPPEIANLEALDKLILSDNCLFGTMPSELGLLTNLYHLDITTNGLSGVISEEFFSLSKLSYLDISWQSNNHDNCTASDGRVVQPLYKMGDEDLGWNYGLETNFLEKISRLENLVYVNLDQNYFTGSVSDDVKNLQQLEYLSGGGNWFNGTIPSAIGMIPTLKELWMSTNTFSGPLPENIGNASELEVIYLWVNEDGKMNGTLPDSFYNLTKLKQLSISGHAFTGEIKTEIGNMANLTSFKISRNKFSGTLPSELGRCEKLEWIQIHNNDIGGSSPDEVCALRSKNLNPAYTGQPVYQADCSPENGVPFFECNADCCTTCCAHSTQICATNS</sequence>
<organism evidence="5 6">
    <name type="scientific">Cyclotella atomus</name>
    <dbReference type="NCBI Taxonomy" id="382360"/>
    <lineage>
        <taxon>Eukaryota</taxon>
        <taxon>Sar</taxon>
        <taxon>Stramenopiles</taxon>
        <taxon>Ochrophyta</taxon>
        <taxon>Bacillariophyta</taxon>
        <taxon>Coscinodiscophyceae</taxon>
        <taxon>Thalassiosirophycidae</taxon>
        <taxon>Stephanodiscales</taxon>
        <taxon>Stephanodiscaceae</taxon>
        <taxon>Cyclotella</taxon>
    </lineage>
</organism>
<comment type="caution">
    <text evidence="5">The sequence shown here is derived from an EMBL/GenBank/DDBJ whole genome shotgun (WGS) entry which is preliminary data.</text>
</comment>
<dbReference type="EMBL" id="JALLPJ020001231">
    <property type="protein sequence ID" value="KAL3773493.1"/>
    <property type="molecule type" value="Genomic_DNA"/>
</dbReference>
<feature type="compositionally biased region" description="Basic and acidic residues" evidence="3">
    <location>
        <begin position="337"/>
        <end position="353"/>
    </location>
</feature>
<proteinExistence type="predicted"/>
<dbReference type="PANTHER" id="PTHR48054:SF30">
    <property type="entry name" value="LEUCINE-RICH REPEAT PROTEIN KINASE FAMILY PROTEIN"/>
    <property type="match status" value="1"/>
</dbReference>
<evidence type="ECO:0000256" key="3">
    <source>
        <dbReference type="SAM" id="MobiDB-lite"/>
    </source>
</evidence>
<evidence type="ECO:0000313" key="6">
    <source>
        <dbReference type="Proteomes" id="UP001530400"/>
    </source>
</evidence>
<dbReference type="Pfam" id="PF00560">
    <property type="entry name" value="LRR_1"/>
    <property type="match status" value="1"/>
</dbReference>
<name>A0ABD3NBQ5_9STRA</name>
<keyword evidence="4" id="KW-0472">Membrane</keyword>
<feature type="compositionally biased region" description="Polar residues" evidence="3">
    <location>
        <begin position="131"/>
        <end position="143"/>
    </location>
</feature>
<evidence type="ECO:0000313" key="5">
    <source>
        <dbReference type="EMBL" id="KAL3773493.1"/>
    </source>
</evidence>
<keyword evidence="1" id="KW-0433">Leucine-rich repeat</keyword>
<keyword evidence="6" id="KW-1185">Reference proteome</keyword>